<reference evidence="2" key="1">
    <citation type="journal article" date="2019" name="Int. J. Syst. Evol. Microbiol.">
        <title>The Global Catalogue of Microorganisms (GCM) 10K type strain sequencing project: providing services to taxonomists for standard genome sequencing and annotation.</title>
        <authorList>
            <consortium name="The Broad Institute Genomics Platform"/>
            <consortium name="The Broad Institute Genome Sequencing Center for Infectious Disease"/>
            <person name="Wu L."/>
            <person name="Ma J."/>
        </authorList>
    </citation>
    <scope>NUCLEOTIDE SEQUENCE [LARGE SCALE GENOMIC DNA]</scope>
    <source>
        <strain evidence="2">JCM 16544</strain>
    </source>
</reference>
<organism evidence="1 2">
    <name type="scientific">Microbacterium awajiense</name>
    <dbReference type="NCBI Taxonomy" id="415214"/>
    <lineage>
        <taxon>Bacteria</taxon>
        <taxon>Bacillati</taxon>
        <taxon>Actinomycetota</taxon>
        <taxon>Actinomycetes</taxon>
        <taxon>Micrococcales</taxon>
        <taxon>Microbacteriaceae</taxon>
        <taxon>Microbacterium</taxon>
    </lineage>
</organism>
<dbReference type="Gene3D" id="1.10.8.1060">
    <property type="entry name" value="Corynebacterium glutamicum thioredoxin-dependent arsenate reductase, N-terminal domain"/>
    <property type="match status" value="1"/>
</dbReference>
<dbReference type="Proteomes" id="UP001501697">
    <property type="component" value="Unassembled WGS sequence"/>
</dbReference>
<dbReference type="NCBIfam" id="NF046112">
    <property type="entry name" value="MSMEG_6209_Nter"/>
    <property type="match status" value="1"/>
</dbReference>
<gene>
    <name evidence="1" type="ORF">GCM10022200_16780</name>
</gene>
<proteinExistence type="predicted"/>
<comment type="caution">
    <text evidence="1">The sequence shown here is derived from an EMBL/GenBank/DDBJ whole genome shotgun (WGS) entry which is preliminary data.</text>
</comment>
<dbReference type="EMBL" id="BAAAYU010000005">
    <property type="protein sequence ID" value="GAA3634222.1"/>
    <property type="molecule type" value="Genomic_DNA"/>
</dbReference>
<evidence type="ECO:0000313" key="1">
    <source>
        <dbReference type="EMBL" id="GAA3634222.1"/>
    </source>
</evidence>
<evidence type="ECO:0000313" key="2">
    <source>
        <dbReference type="Proteomes" id="UP001501697"/>
    </source>
</evidence>
<keyword evidence="2" id="KW-1185">Reference proteome</keyword>
<sequence length="78" mass="8402">MAMGEKGIDEAGAEQEIIDRLGLAFPDVEPAMVETIVQEAYAGMANARVRDFVPVLVEREAKTRIKASRVAEATSPIA</sequence>
<accession>A0ABP7AK73</accession>
<protein>
    <submittedName>
        <fullName evidence="1">Uncharacterized protein</fullName>
    </submittedName>
</protein>
<name>A0ABP7AK73_9MICO</name>